<dbReference type="PIRSF" id="PIRSF006324">
    <property type="entry name" value="LeuE"/>
    <property type="match status" value="1"/>
</dbReference>
<keyword evidence="3 6" id="KW-0812">Transmembrane</keyword>
<comment type="caution">
    <text evidence="7">The sequence shown here is derived from an EMBL/GenBank/DDBJ whole genome shotgun (WGS) entry which is preliminary data.</text>
</comment>
<organism evidence="7 8">
    <name type="scientific">Kiloniella spongiae</name>
    <dbReference type="NCBI Taxonomy" id="1489064"/>
    <lineage>
        <taxon>Bacteria</taxon>
        <taxon>Pseudomonadati</taxon>
        <taxon>Pseudomonadota</taxon>
        <taxon>Alphaproteobacteria</taxon>
        <taxon>Rhodospirillales</taxon>
        <taxon>Kiloniellaceae</taxon>
        <taxon>Kiloniella</taxon>
    </lineage>
</organism>
<evidence type="ECO:0000256" key="6">
    <source>
        <dbReference type="SAM" id="Phobius"/>
    </source>
</evidence>
<evidence type="ECO:0000313" key="8">
    <source>
        <dbReference type="Proteomes" id="UP000035444"/>
    </source>
</evidence>
<keyword evidence="2" id="KW-1003">Cell membrane</keyword>
<dbReference type="OrthoDB" id="9804822at2"/>
<feature type="transmembrane region" description="Helical" evidence="6">
    <location>
        <begin position="153"/>
        <end position="172"/>
    </location>
</feature>
<evidence type="ECO:0000256" key="5">
    <source>
        <dbReference type="ARBA" id="ARBA00023136"/>
    </source>
</evidence>
<protein>
    <recommendedName>
        <fullName evidence="9">Lysine transporter LysE</fullName>
    </recommendedName>
</protein>
<evidence type="ECO:0000313" key="7">
    <source>
        <dbReference type="EMBL" id="KLN60917.1"/>
    </source>
</evidence>
<comment type="subcellular location">
    <subcellularLocation>
        <location evidence="1">Cell membrane</location>
        <topology evidence="1">Multi-pass membrane protein</topology>
    </subcellularLocation>
</comment>
<dbReference type="Proteomes" id="UP000035444">
    <property type="component" value="Unassembled WGS sequence"/>
</dbReference>
<feature type="transmembrane region" description="Helical" evidence="6">
    <location>
        <begin position="192"/>
        <end position="209"/>
    </location>
</feature>
<evidence type="ECO:0008006" key="9">
    <source>
        <dbReference type="Google" id="ProtNLM"/>
    </source>
</evidence>
<keyword evidence="5 6" id="KW-0472">Membrane</keyword>
<feature type="transmembrane region" description="Helical" evidence="6">
    <location>
        <begin position="77"/>
        <end position="95"/>
    </location>
</feature>
<reference evidence="7 8" key="1">
    <citation type="submission" date="2015-03" db="EMBL/GenBank/DDBJ databases">
        <title>Genome Sequence of Kiloniella spongiae MEBiC09566, isolated from a marine sponge.</title>
        <authorList>
            <person name="Shao Z."/>
            <person name="Wang L."/>
            <person name="Li X."/>
        </authorList>
    </citation>
    <scope>NUCLEOTIDE SEQUENCE [LARGE SCALE GENOMIC DNA]</scope>
    <source>
        <strain evidence="7 8">MEBiC09566</strain>
    </source>
</reference>
<feature type="transmembrane region" description="Helical" evidence="6">
    <location>
        <begin position="12"/>
        <end position="31"/>
    </location>
</feature>
<feature type="transmembrane region" description="Helical" evidence="6">
    <location>
        <begin position="116"/>
        <end position="141"/>
    </location>
</feature>
<accession>A0A0H2MJL7</accession>
<proteinExistence type="predicted"/>
<dbReference type="PANTHER" id="PTHR30086">
    <property type="entry name" value="ARGININE EXPORTER PROTEIN ARGO"/>
    <property type="match status" value="1"/>
</dbReference>
<feature type="transmembrane region" description="Helical" evidence="6">
    <location>
        <begin position="43"/>
        <end position="65"/>
    </location>
</feature>
<sequence>MSLPSLEYFLAYWLASTLLAATPGPTWLYTLTINISDGWQKSLWIPIGNGLGLLVHLLAALVGLSLLIQQSAVAYEILRWIGAGYLCFLAWKILTGKADLEVEAKTVRKRTSAFKIVMQSALINITNPKVIIFMISFLPQFVRPELGNFKGQIMLYGLIHIINAGLIISLVVLFSERMKSLFSGVGKAAKTFRLFASMSMVGIALRVAFSEK</sequence>
<evidence type="ECO:0000256" key="4">
    <source>
        <dbReference type="ARBA" id="ARBA00022989"/>
    </source>
</evidence>
<gene>
    <name evidence="7" type="ORF">WH96_10750</name>
</gene>
<dbReference type="STRING" id="1489064.WH96_10750"/>
<evidence type="ECO:0000256" key="3">
    <source>
        <dbReference type="ARBA" id="ARBA00022692"/>
    </source>
</evidence>
<dbReference type="GO" id="GO:0015171">
    <property type="term" value="F:amino acid transmembrane transporter activity"/>
    <property type="evidence" value="ECO:0007669"/>
    <property type="project" value="TreeGrafter"/>
</dbReference>
<keyword evidence="8" id="KW-1185">Reference proteome</keyword>
<dbReference type="AlphaFoldDB" id="A0A0H2MJL7"/>
<dbReference type="InterPro" id="IPR001123">
    <property type="entry name" value="LeuE-type"/>
</dbReference>
<dbReference type="PANTHER" id="PTHR30086:SF20">
    <property type="entry name" value="ARGININE EXPORTER PROTEIN ARGO-RELATED"/>
    <property type="match status" value="1"/>
</dbReference>
<evidence type="ECO:0000256" key="1">
    <source>
        <dbReference type="ARBA" id="ARBA00004651"/>
    </source>
</evidence>
<dbReference type="GO" id="GO:0005886">
    <property type="term" value="C:plasma membrane"/>
    <property type="evidence" value="ECO:0007669"/>
    <property type="project" value="UniProtKB-SubCell"/>
</dbReference>
<name>A0A0H2MJL7_9PROT</name>
<evidence type="ECO:0000256" key="2">
    <source>
        <dbReference type="ARBA" id="ARBA00022475"/>
    </source>
</evidence>
<dbReference type="Pfam" id="PF01810">
    <property type="entry name" value="LysE"/>
    <property type="match status" value="1"/>
</dbReference>
<dbReference type="EMBL" id="LAQL01000006">
    <property type="protein sequence ID" value="KLN60917.1"/>
    <property type="molecule type" value="Genomic_DNA"/>
</dbReference>
<dbReference type="RefSeq" id="WP_047764128.1">
    <property type="nucleotide sequence ID" value="NZ_LAQL01000006.1"/>
</dbReference>
<keyword evidence="4 6" id="KW-1133">Transmembrane helix</keyword>